<protein>
    <submittedName>
        <fullName evidence="1">Uncharacterized protein</fullName>
    </submittedName>
</protein>
<organism evidence="1 2">
    <name type="scientific">Terriglobus roseus (strain DSM 18391 / NRRL B-41598 / KBS 63)</name>
    <dbReference type="NCBI Taxonomy" id="926566"/>
    <lineage>
        <taxon>Bacteria</taxon>
        <taxon>Pseudomonadati</taxon>
        <taxon>Acidobacteriota</taxon>
        <taxon>Terriglobia</taxon>
        <taxon>Terriglobales</taxon>
        <taxon>Acidobacteriaceae</taxon>
        <taxon>Terriglobus</taxon>
    </lineage>
</organism>
<dbReference type="EMBL" id="CP003379">
    <property type="protein sequence ID" value="AFL88218.1"/>
    <property type="molecule type" value="Genomic_DNA"/>
</dbReference>
<accession>I3ZG50</accession>
<dbReference type="Proteomes" id="UP000006056">
    <property type="component" value="Chromosome"/>
</dbReference>
<name>I3ZG50_TERRK</name>
<evidence type="ECO:0000313" key="2">
    <source>
        <dbReference type="Proteomes" id="UP000006056"/>
    </source>
</evidence>
<reference evidence="1 2" key="1">
    <citation type="submission" date="2012-06" db="EMBL/GenBank/DDBJ databases">
        <title>Complete genome of Terriglobus roseus DSM 18391.</title>
        <authorList>
            <consortium name="US DOE Joint Genome Institute (JGI-PGF)"/>
            <person name="Lucas S."/>
            <person name="Copeland A."/>
            <person name="Lapidus A."/>
            <person name="Glavina del Rio T."/>
            <person name="Dalin E."/>
            <person name="Tice H."/>
            <person name="Bruce D."/>
            <person name="Goodwin L."/>
            <person name="Pitluck S."/>
            <person name="Peters L."/>
            <person name="Mikhailova N."/>
            <person name="Munk A.C.C."/>
            <person name="Kyrpides N."/>
            <person name="Mavromatis K."/>
            <person name="Ivanova N."/>
            <person name="Brettin T."/>
            <person name="Detter J.C."/>
            <person name="Han C."/>
            <person name="Larimer F."/>
            <person name="Land M."/>
            <person name="Hauser L."/>
            <person name="Markowitz V."/>
            <person name="Cheng J.-F."/>
            <person name="Hugenholtz P."/>
            <person name="Woyke T."/>
            <person name="Wu D."/>
            <person name="Brambilla E."/>
            <person name="Klenk H.-P."/>
            <person name="Eisen J.A."/>
        </authorList>
    </citation>
    <scope>NUCLEOTIDE SEQUENCE [LARGE SCALE GENOMIC DNA]</scope>
    <source>
        <strain evidence="2">DSM 18391 / NRRL B-41598 / KBS 63</strain>
    </source>
</reference>
<proteinExistence type="predicted"/>
<gene>
    <name evidence="1" type="ordered locus">Terro_1929</name>
</gene>
<dbReference type="HOGENOM" id="CLU_1593742_0_0_0"/>
<evidence type="ECO:0000313" key="1">
    <source>
        <dbReference type="EMBL" id="AFL88218.1"/>
    </source>
</evidence>
<dbReference type="AlphaFoldDB" id="I3ZG50"/>
<sequence>MEEGRADLLITEEEALNPTTALRQWLTIGLLKDYGVKKDDPLSRGRRVVKYLYTRFYSELASIAHSDGFAQLIQGALATSIALTPEQRSIIREDAFPIQRSRSMFLSSMFLLCIICEVQQYLAFNDGLLPVRILRIWEHLSVQEEIRDVYEMGYKELYDLPSVGQTP</sequence>
<dbReference type="KEGG" id="trs:Terro_1929"/>
<keyword evidence="2" id="KW-1185">Reference proteome</keyword>